<dbReference type="Pfam" id="PF03372">
    <property type="entry name" value="Exo_endo_phos"/>
    <property type="match status" value="1"/>
</dbReference>
<name>A0A934R3J1_9BACT</name>
<proteinExistence type="predicted"/>
<comment type="caution">
    <text evidence="2">The sequence shown here is derived from an EMBL/GenBank/DDBJ whole genome shotgun (WGS) entry which is preliminary data.</text>
</comment>
<keyword evidence="2" id="KW-0540">Nuclease</keyword>
<dbReference type="CDD" id="cd09083">
    <property type="entry name" value="EEP-1"/>
    <property type="match status" value="1"/>
</dbReference>
<reference evidence="2" key="1">
    <citation type="submission" date="2021-01" db="EMBL/GenBank/DDBJ databases">
        <title>Modified the classification status of verrucomicrobia.</title>
        <authorList>
            <person name="Feng X."/>
        </authorList>
    </citation>
    <scope>NUCLEOTIDE SEQUENCE</scope>
    <source>
        <strain evidence="2">JCM 18052</strain>
    </source>
</reference>
<dbReference type="Gene3D" id="3.60.10.10">
    <property type="entry name" value="Endonuclease/exonuclease/phosphatase"/>
    <property type="match status" value="1"/>
</dbReference>
<dbReference type="InterPro" id="IPR005135">
    <property type="entry name" value="Endo/exonuclease/phosphatase"/>
</dbReference>
<feature type="domain" description="Endonuclease/exonuclease/phosphatase" evidence="1">
    <location>
        <begin position="14"/>
        <end position="281"/>
    </location>
</feature>
<dbReference type="PANTHER" id="PTHR12121">
    <property type="entry name" value="CARBON CATABOLITE REPRESSOR PROTEIN 4"/>
    <property type="match status" value="1"/>
</dbReference>
<dbReference type="GO" id="GO:0004519">
    <property type="term" value="F:endonuclease activity"/>
    <property type="evidence" value="ECO:0007669"/>
    <property type="project" value="UniProtKB-KW"/>
</dbReference>
<evidence type="ECO:0000259" key="1">
    <source>
        <dbReference type="Pfam" id="PF03372"/>
    </source>
</evidence>
<sequence length="289" mass="32698">MLPFHAAHALVAGSYNIRYDNKGDVEKGNSWTQRAPIVAGLIRFHEFDLLGTQEVLHHQLNDLQALLPDYDHVGCGRNDGKEAGEYAAIFFRKDKFKLINSGSFWLSETPEKPSKGWDAEQTRICTWARLRKTEGGGEIFLFNTHFDHRGTQARLESAKLILSKIKTIARDQPVILTGDFNVDQTSESYKLLHDSGIVSDSFETATDRYALNGTANGFNPSSKTESRIDHVFYTRPLKPVRYGILTDTYRTPVPDSAETQNGNFPGEVKFRNFQTRLPSDHFPVLVEFE</sequence>
<keyword evidence="2" id="KW-0255">Endonuclease</keyword>
<dbReference type="PANTHER" id="PTHR12121:SF36">
    <property type="entry name" value="ENDONUCLEASE_EXONUCLEASE_PHOSPHATASE DOMAIN-CONTAINING PROTEIN"/>
    <property type="match status" value="1"/>
</dbReference>
<dbReference type="InterPro" id="IPR036691">
    <property type="entry name" value="Endo/exonu/phosph_ase_sf"/>
</dbReference>
<dbReference type="Proteomes" id="UP000600139">
    <property type="component" value="Unassembled WGS sequence"/>
</dbReference>
<organism evidence="2 3">
    <name type="scientific">Luteolibacter yonseiensis</name>
    <dbReference type="NCBI Taxonomy" id="1144680"/>
    <lineage>
        <taxon>Bacteria</taxon>
        <taxon>Pseudomonadati</taxon>
        <taxon>Verrucomicrobiota</taxon>
        <taxon>Verrucomicrobiia</taxon>
        <taxon>Verrucomicrobiales</taxon>
        <taxon>Verrucomicrobiaceae</taxon>
        <taxon>Luteolibacter</taxon>
    </lineage>
</organism>
<dbReference type="SUPFAM" id="SSF56219">
    <property type="entry name" value="DNase I-like"/>
    <property type="match status" value="1"/>
</dbReference>
<dbReference type="InterPro" id="IPR050410">
    <property type="entry name" value="CCR4/nocturin_mRNA_transcr"/>
</dbReference>
<keyword evidence="2" id="KW-0378">Hydrolase</keyword>
<accession>A0A934R3J1</accession>
<gene>
    <name evidence="2" type="ORF">JIN84_11500</name>
</gene>
<dbReference type="EMBL" id="JAENIK010000011">
    <property type="protein sequence ID" value="MBK1816239.1"/>
    <property type="molecule type" value="Genomic_DNA"/>
</dbReference>
<evidence type="ECO:0000313" key="3">
    <source>
        <dbReference type="Proteomes" id="UP000600139"/>
    </source>
</evidence>
<keyword evidence="3" id="KW-1185">Reference proteome</keyword>
<dbReference type="AlphaFoldDB" id="A0A934R3J1"/>
<dbReference type="GO" id="GO:0000175">
    <property type="term" value="F:3'-5'-RNA exonuclease activity"/>
    <property type="evidence" value="ECO:0007669"/>
    <property type="project" value="TreeGrafter"/>
</dbReference>
<protein>
    <submittedName>
        <fullName evidence="2">Endonuclease/exonuclease/phosphatase family protein</fullName>
    </submittedName>
</protein>
<evidence type="ECO:0000313" key="2">
    <source>
        <dbReference type="EMBL" id="MBK1816239.1"/>
    </source>
</evidence>